<organism evidence="2 3">
    <name type="scientific">Acetobacterium wieringae</name>
    <dbReference type="NCBI Taxonomy" id="52694"/>
    <lineage>
        <taxon>Bacteria</taxon>
        <taxon>Bacillati</taxon>
        <taxon>Bacillota</taxon>
        <taxon>Clostridia</taxon>
        <taxon>Eubacteriales</taxon>
        <taxon>Eubacteriaceae</taxon>
        <taxon>Acetobacterium</taxon>
    </lineage>
</organism>
<evidence type="ECO:0000313" key="2">
    <source>
        <dbReference type="EMBL" id="TYC84495.1"/>
    </source>
</evidence>
<accession>A0A5D0WJL1</accession>
<dbReference type="EMBL" id="VSLA01000025">
    <property type="protein sequence ID" value="TYC84495.1"/>
    <property type="molecule type" value="Genomic_DNA"/>
</dbReference>
<dbReference type="Proteomes" id="UP000322619">
    <property type="component" value="Unassembled WGS sequence"/>
</dbReference>
<keyword evidence="1" id="KW-1133">Transmembrane helix</keyword>
<sequence length="154" mass="17139">MKKKKVIMIISGILVVLAVVIAIKFNLELKKASARFETYQNKVETIETSYGRIVYIDEGEGEVILSCHDICGYDQAYDTLADKTDDYREKKYVSMAVLATISLSSMLIGAIGTGLVPIDYFGVTERFSVFAATAFTAILGLYVFYGIDYLEKKV</sequence>
<keyword evidence="1" id="KW-0472">Membrane</keyword>
<dbReference type="AlphaFoldDB" id="A0A5D0WJL1"/>
<gene>
    <name evidence="2" type="ORF">FXB42_12070</name>
</gene>
<reference evidence="2 3" key="1">
    <citation type="submission" date="2019-08" db="EMBL/GenBank/DDBJ databases">
        <title>Isolation and enrichment of carboxydotrophic bacteria from anaerobic sludge for the production of bio-based chemicals from syngas.</title>
        <authorList>
            <person name="Antares A.L."/>
            <person name="Moreira J."/>
            <person name="Diender M."/>
            <person name="Parshina S.N."/>
            <person name="Stams A.J.M."/>
            <person name="Alves M."/>
            <person name="Alves J.I."/>
            <person name="Sousa D.Z."/>
        </authorList>
    </citation>
    <scope>NUCLEOTIDE SEQUENCE [LARGE SCALE GENOMIC DNA]</scope>
    <source>
        <strain evidence="2 3">JM</strain>
    </source>
</reference>
<keyword evidence="1" id="KW-0812">Transmembrane</keyword>
<evidence type="ECO:0000256" key="1">
    <source>
        <dbReference type="SAM" id="Phobius"/>
    </source>
</evidence>
<dbReference type="RefSeq" id="WP_148637984.1">
    <property type="nucleotide sequence ID" value="NZ_VSLA01000025.1"/>
</dbReference>
<feature type="transmembrane region" description="Helical" evidence="1">
    <location>
        <begin position="127"/>
        <end position="147"/>
    </location>
</feature>
<feature type="transmembrane region" description="Helical" evidence="1">
    <location>
        <begin position="92"/>
        <end position="115"/>
    </location>
</feature>
<name>A0A5D0WJL1_9FIRM</name>
<protein>
    <submittedName>
        <fullName evidence="2">Uncharacterized protein</fullName>
    </submittedName>
</protein>
<proteinExistence type="predicted"/>
<feature type="transmembrane region" description="Helical" evidence="1">
    <location>
        <begin position="6"/>
        <end position="27"/>
    </location>
</feature>
<comment type="caution">
    <text evidence="2">The sequence shown here is derived from an EMBL/GenBank/DDBJ whole genome shotgun (WGS) entry which is preliminary data.</text>
</comment>
<evidence type="ECO:0000313" key="3">
    <source>
        <dbReference type="Proteomes" id="UP000322619"/>
    </source>
</evidence>